<proteinExistence type="predicted"/>
<dbReference type="EMBL" id="CP102480">
    <property type="protein sequence ID" value="UUX50129.1"/>
    <property type="molecule type" value="Genomic_DNA"/>
</dbReference>
<accession>A0A9J7AUH6</accession>
<reference evidence="2" key="1">
    <citation type="submission" date="2022-08" db="EMBL/GenBank/DDBJ databases">
        <title>Nisaea acidiphila sp. nov., isolated from a marine algal debris and emended description of the genus Nisaea Urios et al. 2008.</title>
        <authorList>
            <person name="Kwon K."/>
        </authorList>
    </citation>
    <scope>NUCLEOTIDE SEQUENCE</scope>
    <source>
        <strain evidence="2">MEBiC11861</strain>
    </source>
</reference>
<dbReference type="Pfam" id="PF00561">
    <property type="entry name" value="Abhydrolase_1"/>
    <property type="match status" value="1"/>
</dbReference>
<gene>
    <name evidence="2" type="ORF">NUH88_00195</name>
</gene>
<dbReference type="AlphaFoldDB" id="A0A9J7AUH6"/>
<dbReference type="KEGG" id="naci:NUH88_00195"/>
<dbReference type="GO" id="GO:0016787">
    <property type="term" value="F:hydrolase activity"/>
    <property type="evidence" value="ECO:0007669"/>
    <property type="project" value="UniProtKB-KW"/>
</dbReference>
<keyword evidence="2" id="KW-0378">Hydrolase</keyword>
<evidence type="ECO:0000313" key="3">
    <source>
        <dbReference type="Proteomes" id="UP001060336"/>
    </source>
</evidence>
<dbReference type="PANTHER" id="PTHR43329">
    <property type="entry name" value="EPOXIDE HYDROLASE"/>
    <property type="match status" value="1"/>
</dbReference>
<dbReference type="SUPFAM" id="SSF53474">
    <property type="entry name" value="alpha/beta-Hydrolases"/>
    <property type="match status" value="1"/>
</dbReference>
<dbReference type="InterPro" id="IPR000073">
    <property type="entry name" value="AB_hydrolase_1"/>
</dbReference>
<evidence type="ECO:0000313" key="2">
    <source>
        <dbReference type="EMBL" id="UUX50129.1"/>
    </source>
</evidence>
<sequence>MFHGFERKSIRTSGTEINLVTGGHGPGLLLLHGYPQTHAIWHKVAPKLAEHFTVVAADLRGYGDSGKPPTDQRHTPYSKREMARDQAEVMSALGIERFSVVGHDRGARVGHRLARDYRERVERLAVLDICPTLDMYETTDMAFASAYYHWFFLIQPADYPERMIGADPDFYLSKKLKYLADESAITDEAMAEYLRCFRDPATIHASCEDYRAAAGIDLDHDRQDRDAPLDIPVLALWGEKGIIGKLYRPLEVWQDYTTGPVTGGAVPSGHYIPEEVPERLLAELSAFLEG</sequence>
<dbReference type="RefSeq" id="WP_257769176.1">
    <property type="nucleotide sequence ID" value="NZ_CP102480.1"/>
</dbReference>
<organism evidence="2 3">
    <name type="scientific">Nisaea acidiphila</name>
    <dbReference type="NCBI Taxonomy" id="1862145"/>
    <lineage>
        <taxon>Bacteria</taxon>
        <taxon>Pseudomonadati</taxon>
        <taxon>Pseudomonadota</taxon>
        <taxon>Alphaproteobacteria</taxon>
        <taxon>Rhodospirillales</taxon>
        <taxon>Thalassobaculaceae</taxon>
        <taxon>Nisaea</taxon>
    </lineage>
</organism>
<dbReference type="Proteomes" id="UP001060336">
    <property type="component" value="Chromosome"/>
</dbReference>
<evidence type="ECO:0000259" key="1">
    <source>
        <dbReference type="Pfam" id="PF00561"/>
    </source>
</evidence>
<dbReference type="InterPro" id="IPR029058">
    <property type="entry name" value="AB_hydrolase_fold"/>
</dbReference>
<dbReference type="PRINTS" id="PR00111">
    <property type="entry name" value="ABHYDROLASE"/>
</dbReference>
<protein>
    <submittedName>
        <fullName evidence="2">Alpha/beta hydrolase</fullName>
    </submittedName>
</protein>
<keyword evidence="3" id="KW-1185">Reference proteome</keyword>
<name>A0A9J7AUH6_9PROT</name>
<feature type="domain" description="AB hydrolase-1" evidence="1">
    <location>
        <begin position="28"/>
        <end position="255"/>
    </location>
</feature>
<dbReference type="Gene3D" id="3.40.50.1820">
    <property type="entry name" value="alpha/beta hydrolase"/>
    <property type="match status" value="1"/>
</dbReference>